<keyword evidence="3" id="KW-0808">Transferase</keyword>
<feature type="domain" description="PG-1098 ferredoxin-like" evidence="2">
    <location>
        <begin position="279"/>
        <end position="321"/>
    </location>
</feature>
<feature type="domain" description="THUMP-like" evidence="1">
    <location>
        <begin position="322"/>
        <end position="387"/>
    </location>
</feature>
<dbReference type="Gene3D" id="1.10.10.1110">
    <property type="entry name" value="Methyltransferase PG1098, N-terminal domain"/>
    <property type="match status" value="1"/>
</dbReference>
<evidence type="ECO:0000259" key="1">
    <source>
        <dbReference type="Pfam" id="PF18096"/>
    </source>
</evidence>
<protein>
    <submittedName>
        <fullName evidence="3">Class I SAM-dependent methyltransferase</fullName>
    </submittedName>
</protein>
<comment type="caution">
    <text evidence="3">The sequence shown here is derived from an EMBL/GenBank/DDBJ whole genome shotgun (WGS) entry which is preliminary data.</text>
</comment>
<dbReference type="Gene3D" id="3.40.50.150">
    <property type="entry name" value="Vaccinia Virus protein VP39"/>
    <property type="match status" value="1"/>
</dbReference>
<dbReference type="Pfam" id="PF18096">
    <property type="entry name" value="Thump_like"/>
    <property type="match status" value="1"/>
</dbReference>
<proteinExistence type="predicted"/>
<dbReference type="EMBL" id="JAZHYP010000004">
    <property type="protein sequence ID" value="MEN3324264.1"/>
    <property type="molecule type" value="Genomic_DNA"/>
</dbReference>
<evidence type="ECO:0000313" key="4">
    <source>
        <dbReference type="Proteomes" id="UP001416393"/>
    </source>
</evidence>
<gene>
    <name evidence="3" type="ORF">VP395_11040</name>
</gene>
<dbReference type="GO" id="GO:0032259">
    <property type="term" value="P:methylation"/>
    <property type="evidence" value="ECO:0007669"/>
    <property type="project" value="UniProtKB-KW"/>
</dbReference>
<dbReference type="InterPro" id="IPR054168">
    <property type="entry name" value="PG_1098_Fer"/>
</dbReference>
<keyword evidence="4" id="KW-1185">Reference proteome</keyword>
<keyword evidence="3" id="KW-0489">Methyltransferase</keyword>
<reference evidence="3 4" key="1">
    <citation type="submission" date="2024-01" db="EMBL/GenBank/DDBJ databases">
        <title>Mariniflexile litorale sp. nov., isolated from the shallow sediments of the Sea of Japan.</title>
        <authorList>
            <person name="Romanenko L."/>
            <person name="Bystritskaya E."/>
            <person name="Isaeva M."/>
        </authorList>
    </citation>
    <scope>NUCLEOTIDE SEQUENCE [LARGE SCALE GENOMIC DNA]</scope>
    <source>
        <strain evidence="3 4">KCTC 32427</strain>
    </source>
</reference>
<name>A0ABV0AAX7_9FLAO</name>
<dbReference type="InterPro" id="IPR029063">
    <property type="entry name" value="SAM-dependent_MTases_sf"/>
</dbReference>
<organism evidence="3 4">
    <name type="scientific">Mariniflexile soesokkakense</name>
    <dbReference type="NCBI Taxonomy" id="1343160"/>
    <lineage>
        <taxon>Bacteria</taxon>
        <taxon>Pseudomonadati</taxon>
        <taxon>Bacteroidota</taxon>
        <taxon>Flavobacteriia</taxon>
        <taxon>Flavobacteriales</taxon>
        <taxon>Flavobacteriaceae</taxon>
        <taxon>Mariniflexile</taxon>
    </lineage>
</organism>
<dbReference type="Pfam" id="PF22013">
    <property type="entry name" value="PG_1098_Fer"/>
    <property type="match status" value="1"/>
</dbReference>
<dbReference type="SUPFAM" id="SSF53335">
    <property type="entry name" value="S-adenosyl-L-methionine-dependent methyltransferases"/>
    <property type="match status" value="1"/>
</dbReference>
<evidence type="ECO:0000313" key="3">
    <source>
        <dbReference type="EMBL" id="MEN3324264.1"/>
    </source>
</evidence>
<sequence>MNTSLLNTEIQEFINENLNSSITSLLLKGTNFPNIETKEIIEQIEAKKRCEKKLPTWFDTKKIYYPNKLNIEQTSSEITAQYKSSLISGESIFDLTGGFGVDSYYFSKAFKTVEHCEINKDLSEIVTHNYKQLTVQNITTHTVDGIEYLKTSNKTCDWIYIDPSRRHDNKGKVFFLNDCLPNVPEHIDLLLQHSKNILIKTSPLLDFLVGINELKYVKTIHVVAVNNEVKELLWTLENGFTGNISIKTINLKKYDNEFFNFSLENEKTATSTYSKPLTYLFEPNSAVLKAGGFDSISTQLNVFKLHKHSHLYTSDTLIDFPGRCFKIEDIIPYNKKDFKKLAIDKANISTRNFPETVDQLRKKLRIKDGGNCYLFFSTDQEGNKIVIKTLKVT</sequence>
<evidence type="ECO:0000259" key="2">
    <source>
        <dbReference type="Pfam" id="PF22013"/>
    </source>
</evidence>
<dbReference type="Proteomes" id="UP001416393">
    <property type="component" value="Unassembled WGS sequence"/>
</dbReference>
<accession>A0ABV0AAX7</accession>
<dbReference type="InterPro" id="IPR041497">
    <property type="entry name" value="Thump-like"/>
</dbReference>
<dbReference type="GO" id="GO:0008168">
    <property type="term" value="F:methyltransferase activity"/>
    <property type="evidence" value="ECO:0007669"/>
    <property type="project" value="UniProtKB-KW"/>
</dbReference>
<dbReference type="RefSeq" id="WP_346242067.1">
    <property type="nucleotide sequence ID" value="NZ_JAZHYP010000004.1"/>
</dbReference>